<dbReference type="PANTHER" id="PTHR30055">
    <property type="entry name" value="HTH-TYPE TRANSCRIPTIONAL REGULATOR RUTR"/>
    <property type="match status" value="1"/>
</dbReference>
<evidence type="ECO:0000313" key="7">
    <source>
        <dbReference type="Proteomes" id="UP000516148"/>
    </source>
</evidence>
<protein>
    <submittedName>
        <fullName evidence="6">TetR/AcrR family transcriptional regulator</fullName>
    </submittedName>
</protein>
<keyword evidence="7" id="KW-1185">Reference proteome</keyword>
<organism evidence="6 7">
    <name type="scientific">Sphingomonas alpina</name>
    <dbReference type="NCBI Taxonomy" id="653931"/>
    <lineage>
        <taxon>Bacteria</taxon>
        <taxon>Pseudomonadati</taxon>
        <taxon>Pseudomonadota</taxon>
        <taxon>Alphaproteobacteria</taxon>
        <taxon>Sphingomonadales</taxon>
        <taxon>Sphingomonadaceae</taxon>
        <taxon>Sphingomonas</taxon>
    </lineage>
</organism>
<evidence type="ECO:0000256" key="2">
    <source>
        <dbReference type="ARBA" id="ARBA00023125"/>
    </source>
</evidence>
<dbReference type="PRINTS" id="PR00455">
    <property type="entry name" value="HTHTETR"/>
</dbReference>
<dbReference type="InterPro" id="IPR050109">
    <property type="entry name" value="HTH-type_TetR-like_transc_reg"/>
</dbReference>
<evidence type="ECO:0000256" key="4">
    <source>
        <dbReference type="PROSITE-ProRule" id="PRU00335"/>
    </source>
</evidence>
<dbReference type="Proteomes" id="UP000516148">
    <property type="component" value="Chromosome"/>
</dbReference>
<dbReference type="GO" id="GO:0000976">
    <property type="term" value="F:transcription cis-regulatory region binding"/>
    <property type="evidence" value="ECO:0007669"/>
    <property type="project" value="TreeGrafter"/>
</dbReference>
<dbReference type="RefSeq" id="WP_187761227.1">
    <property type="nucleotide sequence ID" value="NZ_CP061038.1"/>
</dbReference>
<dbReference type="InterPro" id="IPR009057">
    <property type="entry name" value="Homeodomain-like_sf"/>
</dbReference>
<feature type="domain" description="HTH tetR-type" evidence="5">
    <location>
        <begin position="17"/>
        <end position="77"/>
    </location>
</feature>
<dbReference type="GO" id="GO:0003700">
    <property type="term" value="F:DNA-binding transcription factor activity"/>
    <property type="evidence" value="ECO:0007669"/>
    <property type="project" value="TreeGrafter"/>
</dbReference>
<keyword evidence="1" id="KW-0805">Transcription regulation</keyword>
<dbReference type="InterPro" id="IPR023772">
    <property type="entry name" value="DNA-bd_HTH_TetR-type_CS"/>
</dbReference>
<dbReference type="Pfam" id="PF17939">
    <property type="entry name" value="TetR_C_30"/>
    <property type="match status" value="1"/>
</dbReference>
<dbReference type="SUPFAM" id="SSF46689">
    <property type="entry name" value="Homeodomain-like"/>
    <property type="match status" value="1"/>
</dbReference>
<dbReference type="InterPro" id="IPR036271">
    <property type="entry name" value="Tet_transcr_reg_TetR-rel_C_sf"/>
</dbReference>
<reference evidence="6 7" key="1">
    <citation type="submission" date="2020-09" db="EMBL/GenBank/DDBJ databases">
        <title>Sphingomonas sp., a new species isolated from pork steak.</title>
        <authorList>
            <person name="Heidler von Heilborn D."/>
        </authorList>
    </citation>
    <scope>NUCLEOTIDE SEQUENCE [LARGE SCALE GENOMIC DNA]</scope>
    <source>
        <strain evidence="7">S8-3T</strain>
    </source>
</reference>
<accession>A0A7H0LGU8</accession>
<dbReference type="EMBL" id="CP061038">
    <property type="protein sequence ID" value="QNQ08901.1"/>
    <property type="molecule type" value="Genomic_DNA"/>
</dbReference>
<dbReference type="SUPFAM" id="SSF48498">
    <property type="entry name" value="Tetracyclin repressor-like, C-terminal domain"/>
    <property type="match status" value="1"/>
</dbReference>
<keyword evidence="3" id="KW-0804">Transcription</keyword>
<keyword evidence="2 4" id="KW-0238">DNA-binding</keyword>
<dbReference type="Pfam" id="PF00440">
    <property type="entry name" value="TetR_N"/>
    <property type="match status" value="1"/>
</dbReference>
<evidence type="ECO:0000256" key="3">
    <source>
        <dbReference type="ARBA" id="ARBA00023163"/>
    </source>
</evidence>
<dbReference type="InterPro" id="IPR041586">
    <property type="entry name" value="PsrA_TetR_C"/>
</dbReference>
<proteinExistence type="predicted"/>
<dbReference type="InterPro" id="IPR001647">
    <property type="entry name" value="HTH_TetR"/>
</dbReference>
<feature type="DNA-binding region" description="H-T-H motif" evidence="4">
    <location>
        <begin position="40"/>
        <end position="59"/>
    </location>
</feature>
<sequence>MTDAAPKPRRTKAEQREETLALILDAAEALFAEHGYYGVTLKDVAKKVGVSSTLMHYHFNGKESLFDAVWARGAPRSVDARLEAMRAYAAKAGDHPTVEGALRAFLDTDFDLNMASGSSGRYMGILGAQANSAPGWGADKMEYFNPTVLVLVGLLKKALPECEEARIFWGYHFVSGALTHAMARTGRIDRLSNGLCSSEDFESIKQYMATFMAAGFEAICRLPDAGPA</sequence>
<dbReference type="PANTHER" id="PTHR30055:SF234">
    <property type="entry name" value="HTH-TYPE TRANSCRIPTIONAL REGULATOR BETI"/>
    <property type="match status" value="1"/>
</dbReference>
<name>A0A7H0LGU8_9SPHN</name>
<gene>
    <name evidence="6" type="ORF">H3Z74_19675</name>
</gene>
<evidence type="ECO:0000259" key="5">
    <source>
        <dbReference type="PROSITE" id="PS50977"/>
    </source>
</evidence>
<dbReference type="Gene3D" id="1.10.357.10">
    <property type="entry name" value="Tetracycline Repressor, domain 2"/>
    <property type="match status" value="1"/>
</dbReference>
<dbReference type="PROSITE" id="PS50977">
    <property type="entry name" value="HTH_TETR_2"/>
    <property type="match status" value="1"/>
</dbReference>
<dbReference type="PROSITE" id="PS01081">
    <property type="entry name" value="HTH_TETR_1"/>
    <property type="match status" value="1"/>
</dbReference>
<evidence type="ECO:0000256" key="1">
    <source>
        <dbReference type="ARBA" id="ARBA00023015"/>
    </source>
</evidence>
<evidence type="ECO:0000313" key="6">
    <source>
        <dbReference type="EMBL" id="QNQ08901.1"/>
    </source>
</evidence>
<dbReference type="AlphaFoldDB" id="A0A7H0LGU8"/>
<dbReference type="KEGG" id="spap:H3Z74_19675"/>